<organism evidence="2 3">
    <name type="scientific">Nannochloropsis gaditana</name>
    <dbReference type="NCBI Taxonomy" id="72520"/>
    <lineage>
        <taxon>Eukaryota</taxon>
        <taxon>Sar</taxon>
        <taxon>Stramenopiles</taxon>
        <taxon>Ochrophyta</taxon>
        <taxon>Eustigmatophyceae</taxon>
        <taxon>Eustigmatales</taxon>
        <taxon>Monodopsidaceae</taxon>
        <taxon>Nannochloropsis</taxon>
    </lineage>
</organism>
<name>W7TYJ7_9STRA</name>
<feature type="region of interest" description="Disordered" evidence="1">
    <location>
        <begin position="1"/>
        <end position="117"/>
    </location>
</feature>
<evidence type="ECO:0000313" key="3">
    <source>
        <dbReference type="Proteomes" id="UP000019335"/>
    </source>
</evidence>
<sequence length="426" mass="46649">MAKRARKAGGSTPLEPRAAATRTEPDSTTTAVAPTTRGSSPSSPGSSSYRSEGRPSMARAPLPEDVDGRISPEPAPPSLVTAASAPTSDPATIPHTSCDFSPHPPPALPPPAPACATGKERLAPVAARDYTLFLRRPHRGTPPPPRPPPPPPPALDTHYLLRTKDAFSAYFRVFLRQWAGVPLLPLPSPPPPPASPSHPSPHAPGLITTGVLRDHVRGGLRCLSHLELLHVARQQWSHLSRRRRRPYFRLGPSYREGRGGVHPSSRRVAAEASRLARGYAAFQARENAPPWAGPEGLPLAPKVKSLAAWEMRRGRIPVVEAQARIGRMTEGERRRGRQAVREEKEEYDRAVERFCARHGRGGIEEGMEGGRGRGAREEEGEVGQEERGRELRKEEEEEGGVGGKTRRRRTTRTRTRTMMTSLWVCF</sequence>
<feature type="compositionally biased region" description="Basic and acidic residues" evidence="1">
    <location>
        <begin position="384"/>
        <end position="394"/>
    </location>
</feature>
<feature type="compositionally biased region" description="Basic residues" evidence="1">
    <location>
        <begin position="404"/>
        <end position="413"/>
    </location>
</feature>
<evidence type="ECO:0000256" key="1">
    <source>
        <dbReference type="SAM" id="MobiDB-lite"/>
    </source>
</evidence>
<feature type="compositionally biased region" description="Pro residues" evidence="1">
    <location>
        <begin position="102"/>
        <end position="113"/>
    </location>
</feature>
<reference evidence="2 3" key="1">
    <citation type="journal article" date="2014" name="Mol. Plant">
        <title>Chromosome Scale Genome Assembly and Transcriptome Profiling of Nannochloropsis gaditana in Nitrogen Depletion.</title>
        <authorList>
            <person name="Corteggiani Carpinelli E."/>
            <person name="Telatin A."/>
            <person name="Vitulo N."/>
            <person name="Forcato C."/>
            <person name="D'Angelo M."/>
            <person name="Schiavon R."/>
            <person name="Vezzi A."/>
            <person name="Giacometti G.M."/>
            <person name="Morosinotto T."/>
            <person name="Valle G."/>
        </authorList>
    </citation>
    <scope>NUCLEOTIDE SEQUENCE [LARGE SCALE GENOMIC DNA]</scope>
    <source>
        <strain evidence="2 3">B-31</strain>
    </source>
</reference>
<dbReference type="AlphaFoldDB" id="W7TYJ7"/>
<evidence type="ECO:0000313" key="2">
    <source>
        <dbReference type="EMBL" id="EWM25721.1"/>
    </source>
</evidence>
<protein>
    <submittedName>
        <fullName evidence="2">Uncharacterized protein</fullName>
    </submittedName>
</protein>
<feature type="region of interest" description="Disordered" evidence="1">
    <location>
        <begin position="361"/>
        <end position="413"/>
    </location>
</feature>
<comment type="caution">
    <text evidence="2">The sequence shown here is derived from an EMBL/GenBank/DDBJ whole genome shotgun (WGS) entry which is preliminary data.</text>
</comment>
<accession>W7TYJ7</accession>
<dbReference type="Proteomes" id="UP000019335">
    <property type="component" value="Chromosome 10"/>
</dbReference>
<feature type="compositionally biased region" description="Basic and acidic residues" evidence="1">
    <location>
        <begin position="368"/>
        <end position="377"/>
    </location>
</feature>
<gene>
    <name evidence="2" type="ORF">Naga_100154g8</name>
</gene>
<dbReference type="EMBL" id="AZIL01000837">
    <property type="protein sequence ID" value="EWM25721.1"/>
    <property type="molecule type" value="Genomic_DNA"/>
</dbReference>
<feature type="compositionally biased region" description="Pro residues" evidence="1">
    <location>
        <begin position="140"/>
        <end position="154"/>
    </location>
</feature>
<dbReference type="PRINTS" id="PR01217">
    <property type="entry name" value="PRICHEXTENSN"/>
</dbReference>
<feature type="compositionally biased region" description="Low complexity" evidence="1">
    <location>
        <begin position="81"/>
        <end position="92"/>
    </location>
</feature>
<feature type="region of interest" description="Disordered" evidence="1">
    <location>
        <begin position="135"/>
        <end position="157"/>
    </location>
</feature>
<proteinExistence type="predicted"/>
<dbReference type="OrthoDB" id="10434207at2759"/>
<keyword evidence="3" id="KW-1185">Reference proteome</keyword>
<feature type="compositionally biased region" description="Low complexity" evidence="1">
    <location>
        <begin position="37"/>
        <end position="56"/>
    </location>
</feature>